<dbReference type="InterPro" id="IPR036844">
    <property type="entry name" value="Hint_dom_sf"/>
</dbReference>
<dbReference type="Proteomes" id="UP000244924">
    <property type="component" value="Unassembled WGS sequence"/>
</dbReference>
<dbReference type="InterPro" id="IPR028992">
    <property type="entry name" value="Hedgehog/Intein_dom"/>
</dbReference>
<reference evidence="2 3" key="1">
    <citation type="submission" date="2018-03" db="EMBL/GenBank/DDBJ databases">
        <authorList>
            <person name="Keele B.F."/>
        </authorList>
    </citation>
    <scope>NUCLEOTIDE SEQUENCE [LARGE SCALE GENOMIC DNA]</scope>
    <source>
        <strain evidence="2 3">CECT 8626</strain>
    </source>
</reference>
<accession>A0A2R8BND2</accession>
<feature type="domain" description="Hedgehog/Intein (Hint)" evidence="1">
    <location>
        <begin position="48"/>
        <end position="193"/>
    </location>
</feature>
<dbReference type="AlphaFoldDB" id="A0A2R8BND2"/>
<organism evidence="2 3">
    <name type="scientific">Albidovulum aquaemixtae</name>
    <dbReference type="NCBI Taxonomy" id="1542388"/>
    <lineage>
        <taxon>Bacteria</taxon>
        <taxon>Pseudomonadati</taxon>
        <taxon>Pseudomonadota</taxon>
        <taxon>Alphaproteobacteria</taxon>
        <taxon>Rhodobacterales</taxon>
        <taxon>Paracoccaceae</taxon>
        <taxon>Albidovulum</taxon>
    </lineage>
</organism>
<keyword evidence="3" id="KW-1185">Reference proteome</keyword>
<dbReference type="EMBL" id="OMOQ01000006">
    <property type="protein sequence ID" value="SPH24959.1"/>
    <property type="molecule type" value="Genomic_DNA"/>
</dbReference>
<dbReference type="SUPFAM" id="SSF51294">
    <property type="entry name" value="Hedgehog/intein (Hint) domain"/>
    <property type="match status" value="1"/>
</dbReference>
<evidence type="ECO:0000313" key="2">
    <source>
        <dbReference type="EMBL" id="SPH24959.1"/>
    </source>
</evidence>
<protein>
    <recommendedName>
        <fullName evidence="1">Hedgehog/Intein (Hint) domain-containing protein</fullName>
    </recommendedName>
</protein>
<dbReference type="OrthoDB" id="6305173at2"/>
<name>A0A2R8BND2_9RHOB</name>
<dbReference type="Pfam" id="PF13403">
    <property type="entry name" value="Hint_2"/>
    <property type="match status" value="1"/>
</dbReference>
<proteinExistence type="predicted"/>
<evidence type="ECO:0000259" key="1">
    <source>
        <dbReference type="Pfam" id="PF13403"/>
    </source>
</evidence>
<sequence length="240" mass="25873">MPAEPRRPTATPMTRRYEISYLDGDGLIESVTRIAPAIPKFEEAFSALARGTVIATTDGPAAIEDVVPGMKVITAEGRSETITWIGSMTLFPPRAMAGMTSSTLTRITADAFGVGRPMPDLVLGPWARLLMRDARCRLASGMNSAYAPARSFTDGLSIIEVTPVAPVTVYHLVLEHHGSIRAAGIEIESYHPGSRMGDGFDPRLTQVFLSLFPHLRSFGEFGSMKHPRMSAADVEAALEG</sequence>
<gene>
    <name evidence="2" type="ORF">DEA8626_03992</name>
</gene>
<evidence type="ECO:0000313" key="3">
    <source>
        <dbReference type="Proteomes" id="UP000244924"/>
    </source>
</evidence>